<dbReference type="Pfam" id="PF00528">
    <property type="entry name" value="BPD_transp_1"/>
    <property type="match status" value="1"/>
</dbReference>
<evidence type="ECO:0000256" key="8">
    <source>
        <dbReference type="SAM" id="MobiDB-lite"/>
    </source>
</evidence>
<proteinExistence type="inferred from homology"/>
<feature type="region of interest" description="Disordered" evidence="8">
    <location>
        <begin position="1"/>
        <end position="38"/>
    </location>
</feature>
<feature type="compositionally biased region" description="Basic residues" evidence="8">
    <location>
        <begin position="27"/>
        <end position="38"/>
    </location>
</feature>
<evidence type="ECO:0000313" key="10">
    <source>
        <dbReference type="EMBL" id="UNZ05242.1"/>
    </source>
</evidence>
<dbReference type="Proteomes" id="UP000829494">
    <property type="component" value="Chromosome"/>
</dbReference>
<organism evidence="10 11">
    <name type="scientific">Streptomyces rimosus subsp. rimosus</name>
    <dbReference type="NCBI Taxonomy" id="132474"/>
    <lineage>
        <taxon>Bacteria</taxon>
        <taxon>Bacillati</taxon>
        <taxon>Actinomycetota</taxon>
        <taxon>Actinomycetes</taxon>
        <taxon>Kitasatosporales</taxon>
        <taxon>Streptomycetaceae</taxon>
        <taxon>Streptomyces</taxon>
    </lineage>
</organism>
<keyword evidence="11" id="KW-1185">Reference proteome</keyword>
<dbReference type="GeneID" id="66855644"/>
<feature type="transmembrane region" description="Helical" evidence="7">
    <location>
        <begin position="177"/>
        <end position="199"/>
    </location>
</feature>
<keyword evidence="5 7" id="KW-1133">Transmembrane helix</keyword>
<dbReference type="InterPro" id="IPR000515">
    <property type="entry name" value="MetI-like"/>
</dbReference>
<evidence type="ECO:0000256" key="7">
    <source>
        <dbReference type="RuleBase" id="RU363032"/>
    </source>
</evidence>
<feature type="transmembrane region" description="Helical" evidence="7">
    <location>
        <begin position="50"/>
        <end position="69"/>
    </location>
</feature>
<accession>A0ABY3Z4J1</accession>
<reference evidence="10 11" key="1">
    <citation type="submission" date="2022-03" db="EMBL/GenBank/DDBJ databases">
        <title>Complete genome of Streptomyces rimosus ssp. rimosus R7 (=ATCC 10970).</title>
        <authorList>
            <person name="Beganovic S."/>
            <person name="Ruckert C."/>
            <person name="Busche T."/>
            <person name="Kalinowski J."/>
            <person name="Wittmann C."/>
        </authorList>
    </citation>
    <scope>NUCLEOTIDE SEQUENCE [LARGE SCALE GENOMIC DNA]</scope>
    <source>
        <strain evidence="10 11">R7</strain>
    </source>
</reference>
<dbReference type="CDD" id="cd06261">
    <property type="entry name" value="TM_PBP2"/>
    <property type="match status" value="1"/>
</dbReference>
<sequence length="311" mass="33976">MTELSSPGVRQAPRAPATGRSRDHRPSRDRRHFRPHGRSRKATLGLTGRYLTLCLMLVVMLGPIVWQFLTSLKGRGENVYGGVLPSQPTLDNYVRVAESFPLVQYVGNTLIVAALAVTSNCVFAAMGGYALSRAGWRGRRTVFTVLVATLMFPFESVMISMFLTVRSMGLVDTLIGVWLPGAVSVLNLMIMRAAFLAVPKEVEEAAVLDGANEWQRFTRVFVPAAKGALAVVCLTSFMGAWDDFLWPLIVLTNSDHYTLQLGLKSLAGATTVNDQRLIAAGAMAALIPMMALFFALQRYFFRGVGEGALKT</sequence>
<dbReference type="PANTHER" id="PTHR43744:SF3">
    <property type="entry name" value="LACTOSE TRANSPORT SYSTEM PERMEASE PROTEIN LACG"/>
    <property type="match status" value="1"/>
</dbReference>
<evidence type="ECO:0000256" key="2">
    <source>
        <dbReference type="ARBA" id="ARBA00022448"/>
    </source>
</evidence>
<name>A0ABY3Z4J1_STRRM</name>
<dbReference type="EMBL" id="CP094298">
    <property type="protein sequence ID" value="UNZ05242.1"/>
    <property type="molecule type" value="Genomic_DNA"/>
</dbReference>
<evidence type="ECO:0000256" key="6">
    <source>
        <dbReference type="ARBA" id="ARBA00023136"/>
    </source>
</evidence>
<keyword evidence="3" id="KW-1003">Cell membrane</keyword>
<evidence type="ECO:0000256" key="4">
    <source>
        <dbReference type="ARBA" id="ARBA00022692"/>
    </source>
</evidence>
<dbReference type="InterPro" id="IPR035906">
    <property type="entry name" value="MetI-like_sf"/>
</dbReference>
<feature type="transmembrane region" description="Helical" evidence="7">
    <location>
        <begin position="277"/>
        <end position="296"/>
    </location>
</feature>
<dbReference type="RefSeq" id="WP_003979613.1">
    <property type="nucleotide sequence ID" value="NZ_CP043497.1"/>
</dbReference>
<keyword evidence="6 7" id="KW-0472">Membrane</keyword>
<evidence type="ECO:0000256" key="3">
    <source>
        <dbReference type="ARBA" id="ARBA00022475"/>
    </source>
</evidence>
<feature type="domain" description="ABC transmembrane type-1" evidence="9">
    <location>
        <begin position="106"/>
        <end position="296"/>
    </location>
</feature>
<feature type="transmembrane region" description="Helical" evidence="7">
    <location>
        <begin position="220"/>
        <end position="241"/>
    </location>
</feature>
<evidence type="ECO:0000256" key="1">
    <source>
        <dbReference type="ARBA" id="ARBA00004651"/>
    </source>
</evidence>
<dbReference type="PROSITE" id="PS50928">
    <property type="entry name" value="ABC_TM1"/>
    <property type="match status" value="1"/>
</dbReference>
<dbReference type="SUPFAM" id="SSF161098">
    <property type="entry name" value="MetI-like"/>
    <property type="match status" value="1"/>
</dbReference>
<keyword evidence="2 7" id="KW-0813">Transport</keyword>
<protein>
    <submittedName>
        <fullName evidence="10">L-arabinose transport system permease protein AraQ</fullName>
    </submittedName>
</protein>
<dbReference type="PANTHER" id="PTHR43744">
    <property type="entry name" value="ABC TRANSPORTER PERMEASE PROTEIN MG189-RELATED-RELATED"/>
    <property type="match status" value="1"/>
</dbReference>
<evidence type="ECO:0000256" key="5">
    <source>
        <dbReference type="ARBA" id="ARBA00022989"/>
    </source>
</evidence>
<dbReference type="Gene3D" id="1.10.3720.10">
    <property type="entry name" value="MetI-like"/>
    <property type="match status" value="1"/>
</dbReference>
<evidence type="ECO:0000313" key="11">
    <source>
        <dbReference type="Proteomes" id="UP000829494"/>
    </source>
</evidence>
<feature type="transmembrane region" description="Helical" evidence="7">
    <location>
        <begin position="110"/>
        <end position="131"/>
    </location>
</feature>
<feature type="transmembrane region" description="Helical" evidence="7">
    <location>
        <begin position="143"/>
        <end position="165"/>
    </location>
</feature>
<evidence type="ECO:0000259" key="9">
    <source>
        <dbReference type="PROSITE" id="PS50928"/>
    </source>
</evidence>
<gene>
    <name evidence="10" type="primary">araQ3</name>
    <name evidence="10" type="ORF">SRIMR7_24095</name>
</gene>
<comment type="similarity">
    <text evidence="7">Belongs to the binding-protein-dependent transport system permease family.</text>
</comment>
<comment type="subcellular location">
    <subcellularLocation>
        <location evidence="1 7">Cell membrane</location>
        <topology evidence="1 7">Multi-pass membrane protein</topology>
    </subcellularLocation>
</comment>
<keyword evidence="4 7" id="KW-0812">Transmembrane</keyword>